<accession>A0A7M5WX76</accession>
<evidence type="ECO:0000256" key="1">
    <source>
        <dbReference type="SAM" id="MobiDB-lite"/>
    </source>
</evidence>
<name>A0A7M5WX76_9CNID</name>
<evidence type="ECO:0000313" key="4">
    <source>
        <dbReference type="Proteomes" id="UP000594262"/>
    </source>
</evidence>
<evidence type="ECO:0000313" key="3">
    <source>
        <dbReference type="EnsemblMetazoa" id="CLYHEMP014518.3"/>
    </source>
</evidence>
<evidence type="ECO:0000256" key="2">
    <source>
        <dbReference type="SAM" id="SignalP"/>
    </source>
</evidence>
<feature type="compositionally biased region" description="Basic and acidic residues" evidence="1">
    <location>
        <begin position="365"/>
        <end position="377"/>
    </location>
</feature>
<dbReference type="EnsemblMetazoa" id="CLYHEMT014518.3">
    <property type="protein sequence ID" value="CLYHEMP014518.3"/>
    <property type="gene ID" value="CLYHEMG014518"/>
</dbReference>
<sequence>MQYSKILAISFLVTILLCGTDAFETKESRERNNKLYQTLANAQPKHATTKDSIHSSTQKKNIQKTKILESGLYNVLANIKEGKMKRRNMTSLSARHAMIRPTEPPTRGTRPTRPTRPTPPTRPTRATNCPCNQNCQSCGCTCHKKQIKQNIHARKTMPGSRKTITTPRNLTEIFRKKLLKSRNETDSRKRDFMNEVLDSSVFSTGHAPSQWQDFYDNGAKWDQYEAPQVHHDRKINFEDPNYKVSLGFTDGGHELMEHANEMTNNHVEAYPGEIVSGENYLSKFVSPVEQDTRRPCSRGRRNYGYDKKRYRIKGEGYDPCSREMTEVTKTDKENTRAVFNTLSGFMTPFNSFDSDQDGPQKGNRRHEFNSRDRNLDRPDEESESDERRHHDDRDRDEHGS</sequence>
<feature type="signal peptide" evidence="2">
    <location>
        <begin position="1"/>
        <end position="22"/>
    </location>
</feature>
<organism evidence="3 4">
    <name type="scientific">Clytia hemisphaerica</name>
    <dbReference type="NCBI Taxonomy" id="252671"/>
    <lineage>
        <taxon>Eukaryota</taxon>
        <taxon>Metazoa</taxon>
        <taxon>Cnidaria</taxon>
        <taxon>Hydrozoa</taxon>
        <taxon>Hydroidolina</taxon>
        <taxon>Leptothecata</taxon>
        <taxon>Obeliida</taxon>
        <taxon>Clytiidae</taxon>
        <taxon>Clytia</taxon>
    </lineage>
</organism>
<feature type="chain" id="PRO_5029478329" evidence="2">
    <location>
        <begin position="23"/>
        <end position="400"/>
    </location>
</feature>
<dbReference type="AlphaFoldDB" id="A0A7M5WX76"/>
<feature type="region of interest" description="Disordered" evidence="1">
    <location>
        <begin position="100"/>
        <end position="125"/>
    </location>
</feature>
<keyword evidence="2" id="KW-0732">Signal</keyword>
<feature type="region of interest" description="Disordered" evidence="1">
    <location>
        <begin position="345"/>
        <end position="400"/>
    </location>
</feature>
<feature type="compositionally biased region" description="Basic and acidic residues" evidence="1">
    <location>
        <begin position="385"/>
        <end position="400"/>
    </location>
</feature>
<protein>
    <submittedName>
        <fullName evidence="3">Uncharacterized protein</fullName>
    </submittedName>
</protein>
<keyword evidence="4" id="KW-1185">Reference proteome</keyword>
<reference evidence="3" key="1">
    <citation type="submission" date="2021-01" db="UniProtKB">
        <authorList>
            <consortium name="EnsemblMetazoa"/>
        </authorList>
    </citation>
    <scope>IDENTIFICATION</scope>
</reference>
<dbReference type="Proteomes" id="UP000594262">
    <property type="component" value="Unplaced"/>
</dbReference>
<proteinExistence type="predicted"/>